<dbReference type="InterPro" id="IPR035097">
    <property type="entry name" value="M29_N-terminal"/>
</dbReference>
<evidence type="ECO:0000313" key="11">
    <source>
        <dbReference type="Proteomes" id="UP001305702"/>
    </source>
</evidence>
<comment type="similarity">
    <text evidence="4">Belongs to the peptidase M29 family.</text>
</comment>
<sequence>MTFAENLEKYAELAVRIGCNIQPGQSLWINGPIDSADLIRLITRKAYEAGAKNVQVEWYDQAVNRLKYDLAPEEAFGEYPAWRARALEQEAEKNGAYLYIESNDPELMKGVDPKRLSAFSKAAGAELVKWREYMGSYRMTWCIIGAPSVGWARKVYPDKEDSEAVQALWEAIFRATRADQDDPVALWREHNAKLRAKREQLTAKQYRKLHYRAPGTELTVALPERHLWRGGSVANTRAGFEFNPNVPTEEVFVSPHRDGTNGVVHSTKPLSYQGSLIENFSLTFENGRVVDFQAEKGYENLKNLVELDEGSHYLGEIALVPHDSPISNSKQLFFNTLYDENASNHLALGRAFPTTLEGGEDLSPEEQLAAGLNTSLTHVDFMIGSAEMDIDGELADGTIEPIFRKGNWAF</sequence>
<name>A0AA96LC18_9BACL</name>
<evidence type="ECO:0000256" key="2">
    <source>
        <dbReference type="ARBA" id="ARBA00001946"/>
    </source>
</evidence>
<dbReference type="GO" id="GO:0008237">
    <property type="term" value="F:metallopeptidase activity"/>
    <property type="evidence" value="ECO:0007669"/>
    <property type="project" value="UniProtKB-KW"/>
</dbReference>
<comment type="cofactor">
    <cofactor evidence="3">
        <name>Zn(2+)</name>
        <dbReference type="ChEBI" id="CHEBI:29105"/>
    </cofactor>
</comment>
<dbReference type="GO" id="GO:0046872">
    <property type="term" value="F:metal ion binding"/>
    <property type="evidence" value="ECO:0007669"/>
    <property type="project" value="UniProtKB-KW"/>
</dbReference>
<evidence type="ECO:0000256" key="6">
    <source>
        <dbReference type="ARBA" id="ARBA00022670"/>
    </source>
</evidence>
<keyword evidence="5 10" id="KW-0031">Aminopeptidase</keyword>
<dbReference type="AlphaFoldDB" id="A0AA96LC18"/>
<proteinExistence type="inferred from homology"/>
<evidence type="ECO:0000313" key="10">
    <source>
        <dbReference type="EMBL" id="WNQ10881.1"/>
    </source>
</evidence>
<dbReference type="EMBL" id="CP130318">
    <property type="protein sequence ID" value="WNQ10881.1"/>
    <property type="molecule type" value="Genomic_DNA"/>
</dbReference>
<evidence type="ECO:0000256" key="9">
    <source>
        <dbReference type="ARBA" id="ARBA00023049"/>
    </source>
</evidence>
<comment type="cofactor">
    <cofactor evidence="1">
        <name>Co(2+)</name>
        <dbReference type="ChEBI" id="CHEBI:48828"/>
    </cofactor>
</comment>
<keyword evidence="7" id="KW-0479">Metal-binding</keyword>
<dbReference type="GO" id="GO:0006508">
    <property type="term" value="P:proteolysis"/>
    <property type="evidence" value="ECO:0007669"/>
    <property type="project" value="UniProtKB-KW"/>
</dbReference>
<dbReference type="InterPro" id="IPR000787">
    <property type="entry name" value="Peptidase_M29"/>
</dbReference>
<dbReference type="SUPFAM" id="SSF144052">
    <property type="entry name" value="Thermophilic metalloprotease-like"/>
    <property type="match status" value="1"/>
</dbReference>
<dbReference type="Proteomes" id="UP001305702">
    <property type="component" value="Chromosome"/>
</dbReference>
<evidence type="ECO:0000256" key="8">
    <source>
        <dbReference type="ARBA" id="ARBA00022801"/>
    </source>
</evidence>
<dbReference type="PRINTS" id="PR00919">
    <property type="entry name" value="THERMOPTASE"/>
</dbReference>
<protein>
    <submittedName>
        <fullName evidence="10">Aminopeptidase</fullName>
    </submittedName>
</protein>
<keyword evidence="11" id="KW-1185">Reference proteome</keyword>
<reference evidence="10 11" key="1">
    <citation type="submission" date="2022-02" db="EMBL/GenBank/DDBJ databases">
        <title>Paenibacillus sp. MBLB1776 Whole Genome Shotgun Sequencing.</title>
        <authorList>
            <person name="Hwang C.Y."/>
            <person name="Cho E.-S."/>
            <person name="Seo M.-J."/>
        </authorList>
    </citation>
    <scope>NUCLEOTIDE SEQUENCE [LARGE SCALE GENOMIC DNA]</scope>
    <source>
        <strain evidence="10 11">MBLB1776</strain>
    </source>
</reference>
<dbReference type="Gene3D" id="3.40.1830.10">
    <property type="entry name" value="Thermophilic metalloprotease (M29)"/>
    <property type="match status" value="1"/>
</dbReference>
<keyword evidence="8" id="KW-0378">Hydrolase</keyword>
<comment type="cofactor">
    <cofactor evidence="2">
        <name>Mg(2+)</name>
        <dbReference type="ChEBI" id="CHEBI:18420"/>
    </cofactor>
</comment>
<dbReference type="Pfam" id="PF02073">
    <property type="entry name" value="Peptidase_M29"/>
    <property type="match status" value="1"/>
</dbReference>
<organism evidence="10 11">
    <name type="scientific">Paenibacillus aurantius</name>
    <dbReference type="NCBI Taxonomy" id="2918900"/>
    <lineage>
        <taxon>Bacteria</taxon>
        <taxon>Bacillati</taxon>
        <taxon>Bacillota</taxon>
        <taxon>Bacilli</taxon>
        <taxon>Bacillales</taxon>
        <taxon>Paenibacillaceae</taxon>
        <taxon>Paenibacillus</taxon>
    </lineage>
</organism>
<accession>A0AA96LC18</accession>
<evidence type="ECO:0000256" key="1">
    <source>
        <dbReference type="ARBA" id="ARBA00001941"/>
    </source>
</evidence>
<dbReference type="InterPro" id="IPR052170">
    <property type="entry name" value="M29_Exopeptidase"/>
</dbReference>
<dbReference type="PANTHER" id="PTHR34448:SF3">
    <property type="entry name" value="AMINOPEPTIDASE AMPS"/>
    <property type="match status" value="1"/>
</dbReference>
<gene>
    <name evidence="10" type="ORF">MJA45_25210</name>
</gene>
<evidence type="ECO:0000256" key="5">
    <source>
        <dbReference type="ARBA" id="ARBA00022438"/>
    </source>
</evidence>
<evidence type="ECO:0000256" key="4">
    <source>
        <dbReference type="ARBA" id="ARBA00008236"/>
    </source>
</evidence>
<dbReference type="RefSeq" id="WP_315604655.1">
    <property type="nucleotide sequence ID" value="NZ_CP130318.1"/>
</dbReference>
<dbReference type="GO" id="GO:0004177">
    <property type="term" value="F:aminopeptidase activity"/>
    <property type="evidence" value="ECO:0007669"/>
    <property type="project" value="UniProtKB-KW"/>
</dbReference>
<dbReference type="PANTHER" id="PTHR34448">
    <property type="entry name" value="AMINOPEPTIDASE"/>
    <property type="match status" value="1"/>
</dbReference>
<keyword evidence="6" id="KW-0645">Protease</keyword>
<evidence type="ECO:0000256" key="7">
    <source>
        <dbReference type="ARBA" id="ARBA00022723"/>
    </source>
</evidence>
<keyword evidence="9" id="KW-0482">Metalloprotease</keyword>
<evidence type="ECO:0000256" key="3">
    <source>
        <dbReference type="ARBA" id="ARBA00001947"/>
    </source>
</evidence>
<dbReference type="KEGG" id="paun:MJA45_25210"/>